<dbReference type="AlphaFoldDB" id="A0A9X4SD90"/>
<dbReference type="Proteomes" id="UP001153199">
    <property type="component" value="Unassembled WGS sequence"/>
</dbReference>
<sequence length="75" mass="8698">EPSQDVLTIEQAQTLKVNRAALEANKVKAIILMTRHMDDSLQYECMNEENPKRLWVSLEERFGKVRDSLLPDLEV</sequence>
<gene>
    <name evidence="1" type="ORF">NF717_12445</name>
</gene>
<protein>
    <submittedName>
        <fullName evidence="1">Uncharacterized protein</fullName>
    </submittedName>
</protein>
<feature type="non-terminal residue" evidence="1">
    <location>
        <position position="75"/>
    </location>
</feature>
<comment type="caution">
    <text evidence="1">The sequence shown here is derived from an EMBL/GenBank/DDBJ whole genome shotgun (WGS) entry which is preliminary data.</text>
</comment>
<keyword evidence="2" id="KW-1185">Reference proteome</keyword>
<name>A0A9X4SD90_9LACT</name>
<evidence type="ECO:0000313" key="2">
    <source>
        <dbReference type="Proteomes" id="UP001153199"/>
    </source>
</evidence>
<evidence type="ECO:0000313" key="1">
    <source>
        <dbReference type="EMBL" id="MDG6146444.1"/>
    </source>
</evidence>
<reference evidence="1" key="1">
    <citation type="submission" date="2022-06" db="EMBL/GenBank/DDBJ databases">
        <title>Lactococcus from bovine mastitis in China.</title>
        <authorList>
            <person name="Lin Y."/>
            <person name="Han B."/>
        </authorList>
    </citation>
    <scope>NUCLEOTIDE SEQUENCE</scope>
    <source>
        <strain evidence="1">Ningxia-I-26</strain>
    </source>
</reference>
<feature type="non-terminal residue" evidence="1">
    <location>
        <position position="1"/>
    </location>
</feature>
<accession>A0A9X4SD90</accession>
<proteinExistence type="predicted"/>
<dbReference type="EMBL" id="JAMWFV010000241">
    <property type="protein sequence ID" value="MDG6146444.1"/>
    <property type="molecule type" value="Genomic_DNA"/>
</dbReference>
<organism evidence="1 2">
    <name type="scientific">Lactococcus formosensis</name>
    <dbReference type="NCBI Taxonomy" id="1281486"/>
    <lineage>
        <taxon>Bacteria</taxon>
        <taxon>Bacillati</taxon>
        <taxon>Bacillota</taxon>
        <taxon>Bacilli</taxon>
        <taxon>Lactobacillales</taxon>
        <taxon>Streptococcaceae</taxon>
        <taxon>Lactococcus</taxon>
    </lineage>
</organism>